<dbReference type="PANTHER" id="PTHR24320">
    <property type="entry name" value="RETINOL DEHYDROGENASE"/>
    <property type="match status" value="1"/>
</dbReference>
<dbReference type="GO" id="GO:0016491">
    <property type="term" value="F:oxidoreductase activity"/>
    <property type="evidence" value="ECO:0007669"/>
    <property type="project" value="UniProtKB-KW"/>
</dbReference>
<protein>
    <recommendedName>
        <fullName evidence="6">Ketoreductase (KR) domain-containing protein</fullName>
    </recommendedName>
</protein>
<dbReference type="OrthoDB" id="542013at2759"/>
<keyword evidence="5" id="KW-1185">Reference proteome</keyword>
<dbReference type="Proteomes" id="UP000226192">
    <property type="component" value="Unassembled WGS sequence"/>
</dbReference>
<accession>A0A2C5XWK8</accession>
<dbReference type="PANTHER" id="PTHR24320:SF252">
    <property type="entry name" value="DEHYDROGENASE_REDUCTASE FAMILY PROTEIN, PUTATIVE (AFU_ORTHOLOGUE AFUA_3G08550)-RELATED"/>
    <property type="match status" value="1"/>
</dbReference>
<reference evidence="4 5" key="1">
    <citation type="submission" date="2017-06" db="EMBL/GenBank/DDBJ databases">
        <title>Ant-infecting Ophiocordyceps genomes reveal a high diversity of potential behavioral manipulation genes and a possible major role for enterotoxins.</title>
        <authorList>
            <person name="De Bekker C."/>
            <person name="Evans H.C."/>
            <person name="Brachmann A."/>
            <person name="Hughes D.P."/>
        </authorList>
    </citation>
    <scope>NUCLEOTIDE SEQUENCE [LARGE SCALE GENOMIC DNA]</scope>
    <source>
        <strain evidence="4 5">Map64</strain>
    </source>
</reference>
<dbReference type="InterPro" id="IPR036291">
    <property type="entry name" value="NAD(P)-bd_dom_sf"/>
</dbReference>
<comment type="similarity">
    <text evidence="1">Belongs to the short-chain dehydrogenases/reductases (SDR) family.</text>
</comment>
<evidence type="ECO:0000256" key="1">
    <source>
        <dbReference type="ARBA" id="ARBA00006484"/>
    </source>
</evidence>
<evidence type="ECO:0000313" key="4">
    <source>
        <dbReference type="EMBL" id="PHH59773.1"/>
    </source>
</evidence>
<evidence type="ECO:0008006" key="6">
    <source>
        <dbReference type="Google" id="ProtNLM"/>
    </source>
</evidence>
<comment type="caution">
    <text evidence="4">The sequence shown here is derived from an EMBL/GenBank/DDBJ whole genome shotgun (WGS) entry which is preliminary data.</text>
</comment>
<dbReference type="InterPro" id="IPR002347">
    <property type="entry name" value="SDR_fam"/>
</dbReference>
<keyword evidence="3" id="KW-0560">Oxidoreductase</keyword>
<evidence type="ECO:0000256" key="3">
    <source>
        <dbReference type="ARBA" id="ARBA00023002"/>
    </source>
</evidence>
<dbReference type="SUPFAM" id="SSF51735">
    <property type="entry name" value="NAD(P)-binding Rossmann-fold domains"/>
    <property type="match status" value="1"/>
</dbReference>
<dbReference type="Pfam" id="PF00106">
    <property type="entry name" value="adh_short"/>
    <property type="match status" value="1"/>
</dbReference>
<dbReference type="EMBL" id="NJET01000182">
    <property type="protein sequence ID" value="PHH59773.1"/>
    <property type="molecule type" value="Genomic_DNA"/>
</dbReference>
<proteinExistence type="inferred from homology"/>
<name>A0A2C5XWK8_9HYPO</name>
<keyword evidence="2" id="KW-0521">NADP</keyword>
<dbReference type="Gene3D" id="3.40.50.720">
    <property type="entry name" value="NAD(P)-binding Rossmann-like Domain"/>
    <property type="match status" value="1"/>
</dbReference>
<dbReference type="STRING" id="1399860.A0A2C5XWK8"/>
<gene>
    <name evidence="4" type="ORF">CDD81_2577</name>
</gene>
<dbReference type="AlphaFoldDB" id="A0A2C5XWK8"/>
<sequence length="326" mass="35659">MVVPLPFLSGFIYRQLLLTPPQPTTRFDGQTIIITGATSGLGFEAARLFARLGAAHIILGARNVTQGEAAARAVAQAASSKEALRVDVWELDLEKYASVREFAARVDGLERVDVVCQNAGMATGRFCLAEKDESTVTVNVVCAVLLTLLVLPKLKESAARFGIHPVVTFSCSEIHHFYEFTQRNEPQILATLSDKSKASMLDRYFVSKLLQLLCVRELASRAGPAYPVAINCFNPGFVQTRLGREFGWNLYLWGVVFARSARVGSRTLVAAAGAGAESHGKYMSEGEVAEPSEWVRSEEGKRVQRRVWEEVVERVEGIVPGVSGNI</sequence>
<evidence type="ECO:0000256" key="2">
    <source>
        <dbReference type="ARBA" id="ARBA00022857"/>
    </source>
</evidence>
<evidence type="ECO:0000313" key="5">
    <source>
        <dbReference type="Proteomes" id="UP000226192"/>
    </source>
</evidence>
<organism evidence="4 5">
    <name type="scientific">Ophiocordyceps australis</name>
    <dbReference type="NCBI Taxonomy" id="1399860"/>
    <lineage>
        <taxon>Eukaryota</taxon>
        <taxon>Fungi</taxon>
        <taxon>Dikarya</taxon>
        <taxon>Ascomycota</taxon>
        <taxon>Pezizomycotina</taxon>
        <taxon>Sordariomycetes</taxon>
        <taxon>Hypocreomycetidae</taxon>
        <taxon>Hypocreales</taxon>
        <taxon>Ophiocordycipitaceae</taxon>
        <taxon>Ophiocordyceps</taxon>
    </lineage>
</organism>
<dbReference type="PRINTS" id="PR00081">
    <property type="entry name" value="GDHRDH"/>
</dbReference>